<proteinExistence type="predicted"/>
<sequence>MSTDTTTTPTVPATAAPTATESAIRAKATIDKRSSILFKIKLQDAQGKHVPVYEVASKMIGSGRYAVCQELSVGAFEQTLKAHPRWLAVPYNDPVRLDILNEWQTKGVPCLHIYDPVRHEILTSWGGSCLRFNPEHCHGEWRQGEHGVSYWQMLVGWWYYRAPEGVFRDVTEEELIAKGPPHVVAKELADKKDK</sequence>
<dbReference type="EMBL" id="JAABOA010003959">
    <property type="protein sequence ID" value="KAF9578147.1"/>
    <property type="molecule type" value="Genomic_DNA"/>
</dbReference>
<comment type="caution">
    <text evidence="1">The sequence shown here is derived from an EMBL/GenBank/DDBJ whole genome shotgun (WGS) entry which is preliminary data.</text>
</comment>
<evidence type="ECO:0000313" key="1">
    <source>
        <dbReference type="EMBL" id="KAF9578147.1"/>
    </source>
</evidence>
<reference evidence="1" key="1">
    <citation type="journal article" date="2020" name="Fungal Divers.">
        <title>Resolving the Mortierellaceae phylogeny through synthesis of multi-gene phylogenetics and phylogenomics.</title>
        <authorList>
            <person name="Vandepol N."/>
            <person name="Liber J."/>
            <person name="Desiro A."/>
            <person name="Na H."/>
            <person name="Kennedy M."/>
            <person name="Barry K."/>
            <person name="Grigoriev I.V."/>
            <person name="Miller A.N."/>
            <person name="O'Donnell K."/>
            <person name="Stajich J.E."/>
            <person name="Bonito G."/>
        </authorList>
    </citation>
    <scope>NUCLEOTIDE SEQUENCE</scope>
    <source>
        <strain evidence="1">KOD1015</strain>
    </source>
</reference>
<name>A0A9P6FMV7_9FUNG</name>
<dbReference type="OrthoDB" id="409136at2759"/>
<protein>
    <submittedName>
        <fullName evidence="1">Uncharacterized protein</fullName>
    </submittedName>
</protein>
<gene>
    <name evidence="1" type="ORF">BGW38_006207</name>
</gene>
<organism evidence="1 2">
    <name type="scientific">Lunasporangiospora selenospora</name>
    <dbReference type="NCBI Taxonomy" id="979761"/>
    <lineage>
        <taxon>Eukaryota</taxon>
        <taxon>Fungi</taxon>
        <taxon>Fungi incertae sedis</taxon>
        <taxon>Mucoromycota</taxon>
        <taxon>Mortierellomycotina</taxon>
        <taxon>Mortierellomycetes</taxon>
        <taxon>Mortierellales</taxon>
        <taxon>Mortierellaceae</taxon>
        <taxon>Lunasporangiospora</taxon>
    </lineage>
</organism>
<keyword evidence="2" id="KW-1185">Reference proteome</keyword>
<accession>A0A9P6FMV7</accession>
<dbReference type="AlphaFoldDB" id="A0A9P6FMV7"/>
<evidence type="ECO:0000313" key="2">
    <source>
        <dbReference type="Proteomes" id="UP000780801"/>
    </source>
</evidence>
<dbReference type="Proteomes" id="UP000780801">
    <property type="component" value="Unassembled WGS sequence"/>
</dbReference>